<dbReference type="EMBL" id="BJXA01000022">
    <property type="protein sequence ID" value="GEM39103.1"/>
    <property type="molecule type" value="Genomic_DNA"/>
</dbReference>
<feature type="transmembrane region" description="Helical" evidence="1">
    <location>
        <begin position="215"/>
        <end position="238"/>
    </location>
</feature>
<accession>A0A511MEL6</accession>
<dbReference type="Proteomes" id="UP000321424">
    <property type="component" value="Unassembled WGS sequence"/>
</dbReference>
<feature type="transmembrane region" description="Helical" evidence="1">
    <location>
        <begin position="102"/>
        <end position="121"/>
    </location>
</feature>
<evidence type="ECO:0000259" key="2">
    <source>
        <dbReference type="Pfam" id="PF20182"/>
    </source>
</evidence>
<dbReference type="InterPro" id="IPR050039">
    <property type="entry name" value="MAB_1171c-like"/>
</dbReference>
<sequence>MVDIVKYFLGAFCLVIAASKWIQLRRRQIANAAGYYTIACFVLLGAGAVVIAPTTQRFIGAFEPVPLFTRWVGNGLVVAAGFCLFALSAHTTRDPAQAQRRTAWHAAVAVLVLASMGALLLVGNGQLEIAFVGAYGKRPPFAAYLLIFSAYVSCAFAAFIALIRRYSAATLEMPLRVGLYTMLAGAVTGLLWAAWKTVVMIVNLIRPRPVAVEPLVTAVLSSSCTALICIGAVIPVVVRFARDWLRRARIGRYHRDLAPLWRQMHAALPEIKLAPVDGGDDDFSVYRQVIEIRDASLALRPHCHPDVRRWALEAAELRGLTGDQVEIVVEASVLAGALEAHAAGVRYPLDSSTTAAPPIGSGGFDAERDWLARVSRAFARDPMVRHIRRRVREEVSSAEL</sequence>
<evidence type="ECO:0000313" key="3">
    <source>
        <dbReference type="EMBL" id="GEM39103.1"/>
    </source>
</evidence>
<keyword evidence="1" id="KW-0812">Transmembrane</keyword>
<dbReference type="RefSeq" id="WP_147132331.1">
    <property type="nucleotide sequence ID" value="NZ_BJXA01000022.1"/>
</dbReference>
<feature type="transmembrane region" description="Helical" evidence="1">
    <location>
        <begin position="71"/>
        <end position="90"/>
    </location>
</feature>
<name>A0A511MEL6_9NOCA</name>
<comment type="caution">
    <text evidence="3">The sequence shown here is derived from an EMBL/GenBank/DDBJ whole genome shotgun (WGS) entry which is preliminary data.</text>
</comment>
<reference evidence="3 4" key="1">
    <citation type="submission" date="2019-07" db="EMBL/GenBank/DDBJ databases">
        <title>Whole genome shotgun sequence of Nocardia ninae NBRC 108245.</title>
        <authorList>
            <person name="Hosoyama A."/>
            <person name="Uohara A."/>
            <person name="Ohji S."/>
            <person name="Ichikawa N."/>
        </authorList>
    </citation>
    <scope>NUCLEOTIDE SEQUENCE [LARGE SCALE GENOMIC DNA]</scope>
    <source>
        <strain evidence="3 4">NBRC 108245</strain>
    </source>
</reference>
<dbReference type="AlphaFoldDB" id="A0A511MEL6"/>
<feature type="transmembrane region" description="Helical" evidence="1">
    <location>
        <begin position="141"/>
        <end position="163"/>
    </location>
</feature>
<evidence type="ECO:0000313" key="4">
    <source>
        <dbReference type="Proteomes" id="UP000321424"/>
    </source>
</evidence>
<feature type="transmembrane region" description="Helical" evidence="1">
    <location>
        <begin position="34"/>
        <end position="51"/>
    </location>
</feature>
<keyword evidence="1" id="KW-1133">Transmembrane helix</keyword>
<evidence type="ECO:0000256" key="1">
    <source>
        <dbReference type="SAM" id="Phobius"/>
    </source>
</evidence>
<protein>
    <recommendedName>
        <fullName evidence="2">DUF6545 domain-containing protein</fullName>
    </recommendedName>
</protein>
<gene>
    <name evidence="3" type="ORF">NN4_36220</name>
</gene>
<proteinExistence type="predicted"/>
<keyword evidence="1" id="KW-0472">Membrane</keyword>
<feature type="domain" description="DUF6545" evidence="2">
    <location>
        <begin position="244"/>
        <end position="379"/>
    </location>
</feature>
<organism evidence="3 4">
    <name type="scientific">Nocardia ninae NBRC 108245</name>
    <dbReference type="NCBI Taxonomy" id="1210091"/>
    <lineage>
        <taxon>Bacteria</taxon>
        <taxon>Bacillati</taxon>
        <taxon>Actinomycetota</taxon>
        <taxon>Actinomycetes</taxon>
        <taxon>Mycobacteriales</taxon>
        <taxon>Nocardiaceae</taxon>
        <taxon>Nocardia</taxon>
    </lineage>
</organism>
<feature type="transmembrane region" description="Helical" evidence="1">
    <location>
        <begin position="175"/>
        <end position="195"/>
    </location>
</feature>
<dbReference type="InterPro" id="IPR046675">
    <property type="entry name" value="DUF6545"/>
</dbReference>
<dbReference type="NCBIfam" id="NF042915">
    <property type="entry name" value="MAB_1171c_fam"/>
    <property type="match status" value="1"/>
</dbReference>
<dbReference type="Pfam" id="PF20182">
    <property type="entry name" value="DUF6545"/>
    <property type="match status" value="1"/>
</dbReference>
<dbReference type="OrthoDB" id="3685619at2"/>
<feature type="transmembrane region" description="Helical" evidence="1">
    <location>
        <begin position="6"/>
        <end position="22"/>
    </location>
</feature>
<keyword evidence="4" id="KW-1185">Reference proteome</keyword>